<comment type="caution">
    <text evidence="2">The sequence shown here is derived from an EMBL/GenBank/DDBJ whole genome shotgun (WGS) entry which is preliminary data.</text>
</comment>
<dbReference type="Proteomes" id="UP000499080">
    <property type="component" value="Unassembled WGS sequence"/>
</dbReference>
<organism evidence="2 3">
    <name type="scientific">Araneus ventricosus</name>
    <name type="common">Orbweaver spider</name>
    <name type="synonym">Epeira ventricosa</name>
    <dbReference type="NCBI Taxonomy" id="182803"/>
    <lineage>
        <taxon>Eukaryota</taxon>
        <taxon>Metazoa</taxon>
        <taxon>Ecdysozoa</taxon>
        <taxon>Arthropoda</taxon>
        <taxon>Chelicerata</taxon>
        <taxon>Arachnida</taxon>
        <taxon>Araneae</taxon>
        <taxon>Araneomorphae</taxon>
        <taxon>Entelegynae</taxon>
        <taxon>Araneoidea</taxon>
        <taxon>Araneidae</taxon>
        <taxon>Araneus</taxon>
    </lineage>
</organism>
<gene>
    <name evidence="2" type="ORF">AVEN_93134_1</name>
</gene>
<evidence type="ECO:0000313" key="3">
    <source>
        <dbReference type="Proteomes" id="UP000499080"/>
    </source>
</evidence>
<dbReference type="EMBL" id="BGPR01002662">
    <property type="protein sequence ID" value="GBM77068.1"/>
    <property type="molecule type" value="Genomic_DNA"/>
</dbReference>
<keyword evidence="3" id="KW-1185">Reference proteome</keyword>
<sequence>MYFVQPSVSFLTYVSTDITNVFTCKWLKKQVDSSGDDVVQNMILICTFVHLVSFLELVFVDITMCLHANDVKKSVDFPVTDIQNILTDSYFVHLVSFLLSVYHRHHHRVHSKMTTKLVDFLLRFSPKTRVWRFVLVQLVSLLT</sequence>
<name>A0A4Y2IH98_ARAVE</name>
<keyword evidence="1" id="KW-0472">Membrane</keyword>
<keyword evidence="1" id="KW-0812">Transmembrane</keyword>
<dbReference type="AlphaFoldDB" id="A0A4Y2IH98"/>
<reference evidence="2 3" key="1">
    <citation type="journal article" date="2019" name="Sci. Rep.">
        <title>Orb-weaving spider Araneus ventricosus genome elucidates the spidroin gene catalogue.</title>
        <authorList>
            <person name="Kono N."/>
            <person name="Nakamura H."/>
            <person name="Ohtoshi R."/>
            <person name="Moran D.A.P."/>
            <person name="Shinohara A."/>
            <person name="Yoshida Y."/>
            <person name="Fujiwara M."/>
            <person name="Mori M."/>
            <person name="Tomita M."/>
            <person name="Arakawa K."/>
        </authorList>
    </citation>
    <scope>NUCLEOTIDE SEQUENCE [LARGE SCALE GENOMIC DNA]</scope>
</reference>
<evidence type="ECO:0000313" key="2">
    <source>
        <dbReference type="EMBL" id="GBM77068.1"/>
    </source>
</evidence>
<evidence type="ECO:0000256" key="1">
    <source>
        <dbReference type="SAM" id="Phobius"/>
    </source>
</evidence>
<accession>A0A4Y2IH98</accession>
<protein>
    <submittedName>
        <fullName evidence="2">Uncharacterized protein</fullName>
    </submittedName>
</protein>
<proteinExistence type="predicted"/>
<keyword evidence="1" id="KW-1133">Transmembrane helix</keyword>
<feature type="transmembrane region" description="Helical" evidence="1">
    <location>
        <begin position="42"/>
        <end position="64"/>
    </location>
</feature>